<dbReference type="InterPro" id="IPR000571">
    <property type="entry name" value="Znf_CCCH"/>
</dbReference>
<keyword evidence="5" id="KW-0238">DNA-binding</keyword>
<dbReference type="GO" id="GO:0003677">
    <property type="term" value="F:DNA binding"/>
    <property type="evidence" value="ECO:0007669"/>
    <property type="project" value="UniProtKB-KW"/>
</dbReference>
<name>A0A2G9HTQ0_9LAMI</name>
<organism evidence="8 9">
    <name type="scientific">Handroanthus impetiginosus</name>
    <dbReference type="NCBI Taxonomy" id="429701"/>
    <lineage>
        <taxon>Eukaryota</taxon>
        <taxon>Viridiplantae</taxon>
        <taxon>Streptophyta</taxon>
        <taxon>Embryophyta</taxon>
        <taxon>Tracheophyta</taxon>
        <taxon>Spermatophyta</taxon>
        <taxon>Magnoliopsida</taxon>
        <taxon>eudicotyledons</taxon>
        <taxon>Gunneridae</taxon>
        <taxon>Pentapetalae</taxon>
        <taxon>asterids</taxon>
        <taxon>lamiids</taxon>
        <taxon>Lamiales</taxon>
        <taxon>Bignoniaceae</taxon>
        <taxon>Crescentiina</taxon>
        <taxon>Tabebuia alliance</taxon>
        <taxon>Handroanthus</taxon>
    </lineage>
</organism>
<comment type="caution">
    <text evidence="8">The sequence shown here is derived from an EMBL/GenBank/DDBJ whole genome shotgun (WGS) entry which is preliminary data.</text>
</comment>
<evidence type="ECO:0000256" key="5">
    <source>
        <dbReference type="ARBA" id="ARBA00023125"/>
    </source>
</evidence>
<dbReference type="STRING" id="429701.A0A2G9HTQ0"/>
<evidence type="ECO:0000256" key="4">
    <source>
        <dbReference type="ARBA" id="ARBA00022833"/>
    </source>
</evidence>
<evidence type="ECO:0000256" key="3">
    <source>
        <dbReference type="ARBA" id="ARBA00022771"/>
    </source>
</evidence>
<feature type="zinc finger region" description="C3H1-type" evidence="6">
    <location>
        <begin position="409"/>
        <end position="437"/>
    </location>
</feature>
<feature type="zinc finger region" description="C3H1-type" evidence="6">
    <location>
        <begin position="156"/>
        <end position="184"/>
    </location>
</feature>
<dbReference type="SUPFAM" id="SSF90229">
    <property type="entry name" value="CCCH zinc finger"/>
    <property type="match status" value="6"/>
</dbReference>
<feature type="zinc finger region" description="C3H1-type" evidence="6">
    <location>
        <begin position="207"/>
        <end position="235"/>
    </location>
</feature>
<evidence type="ECO:0000256" key="1">
    <source>
        <dbReference type="ARBA" id="ARBA00022723"/>
    </source>
</evidence>
<feature type="zinc finger region" description="C3H1-type" evidence="6">
    <location>
        <begin position="325"/>
        <end position="353"/>
    </location>
</feature>
<feature type="zinc finger region" description="C3H1-type" evidence="6">
    <location>
        <begin position="463"/>
        <end position="491"/>
    </location>
</feature>
<keyword evidence="4 6" id="KW-0862">Zinc</keyword>
<feature type="domain" description="C3H1-type" evidence="7">
    <location>
        <begin position="409"/>
        <end position="437"/>
    </location>
</feature>
<dbReference type="Gene3D" id="4.10.1000.10">
    <property type="entry name" value="Zinc finger, CCCH-type"/>
    <property type="match status" value="1"/>
</dbReference>
<evidence type="ECO:0000313" key="9">
    <source>
        <dbReference type="Proteomes" id="UP000231279"/>
    </source>
</evidence>
<keyword evidence="1 6" id="KW-0479">Metal-binding</keyword>
<evidence type="ECO:0000313" key="8">
    <source>
        <dbReference type="EMBL" id="PIN20897.1"/>
    </source>
</evidence>
<feature type="domain" description="C3H1-type" evidence="7">
    <location>
        <begin position="156"/>
        <end position="184"/>
    </location>
</feature>
<dbReference type="PANTHER" id="PTHR12506:SF82">
    <property type="entry name" value="ZINC FINGER CCCH DOMAIN-CONTAINING PROTEIN 64-RELATED"/>
    <property type="match status" value="1"/>
</dbReference>
<sequence length="517" mass="55845">MANQLYGYTSSTYGGGGGASSTLYSSRSLTDPYLSSDASLLGSSSRYLSAESLSSSALSSSMLYNPDSYSIRVSGISMTTPTHSYGPPGVDVGSTIVSTESLYAGLKRGSSESLYYQTLLGAHNKIGQTEAWYSTNPLAKRPRYESTSHLPIYPQRPGEKDCAHYMQTRTCKFGDSCKFDHPIWVPEGGIPDWKEVPPVPSESLPERPSEPDCPYFLKTQRCKFGIRCKFNHPKDRIVPPGASQDGDVSVLPERPSEPPCAFYMKTGQCKFGATCKFHHPKGVHIQSAGEGNSNEVQNKIFGDAMSVQSPFAPALLHNSKGLPIRPGEEDCPFYLKTGSCKYGATCRYNHPDRYSINPPAAAIAPSLLTSPSTHFNIGVVAPTASLLPTFDPRLAQTTLGLGISIYPQRPGQPACDYYMKTGICKFGSTCKFHHPVDRSAPSASVTESVQENVKLSLAGLPRREGAIHCPYYMKTGMCKYGATCKFDHPPPGEVMVVATMQVASSSAVGEGKENGDV</sequence>
<proteinExistence type="predicted"/>
<protein>
    <submittedName>
        <fullName evidence="8">CCCH-type Zn-finger protein</fullName>
    </submittedName>
</protein>
<dbReference type="PANTHER" id="PTHR12506">
    <property type="entry name" value="PROTEIN PHOSPHATASE RELATED"/>
    <property type="match status" value="1"/>
</dbReference>
<gene>
    <name evidence="8" type="ORF">CDL12_06416</name>
</gene>
<dbReference type="Proteomes" id="UP000231279">
    <property type="component" value="Unassembled WGS sequence"/>
</dbReference>
<reference evidence="9" key="1">
    <citation type="journal article" date="2018" name="Gigascience">
        <title>Genome assembly of the Pink Ipe (Handroanthus impetiginosus, Bignoniaceae), a highly valued, ecologically keystone Neotropical timber forest tree.</title>
        <authorList>
            <person name="Silva-Junior O.B."/>
            <person name="Grattapaglia D."/>
            <person name="Novaes E."/>
            <person name="Collevatti R.G."/>
        </authorList>
    </citation>
    <scope>NUCLEOTIDE SEQUENCE [LARGE SCALE GENOMIC DNA]</scope>
    <source>
        <strain evidence="9">cv. UFG-1</strain>
    </source>
</reference>
<feature type="domain" description="C3H1-type" evidence="7">
    <location>
        <begin position="463"/>
        <end position="491"/>
    </location>
</feature>
<dbReference type="InterPro" id="IPR050974">
    <property type="entry name" value="Plant_ZF_CCCH"/>
</dbReference>
<dbReference type="InterPro" id="IPR036855">
    <property type="entry name" value="Znf_CCCH_sf"/>
</dbReference>
<feature type="domain" description="C3H1-type" evidence="7">
    <location>
        <begin position="325"/>
        <end position="353"/>
    </location>
</feature>
<dbReference type="GO" id="GO:0008270">
    <property type="term" value="F:zinc ion binding"/>
    <property type="evidence" value="ECO:0007669"/>
    <property type="project" value="UniProtKB-KW"/>
</dbReference>
<feature type="zinc finger region" description="C3H1-type" evidence="6">
    <location>
        <begin position="254"/>
        <end position="282"/>
    </location>
</feature>
<dbReference type="FunFam" id="4.10.1000.10:FF:000033">
    <property type="entry name" value="zinc finger CCCH domain-containing protein 37"/>
    <property type="match status" value="1"/>
</dbReference>
<dbReference type="PROSITE" id="PS50103">
    <property type="entry name" value="ZF_C3H1"/>
    <property type="match status" value="6"/>
</dbReference>
<feature type="domain" description="C3H1-type" evidence="7">
    <location>
        <begin position="254"/>
        <end position="282"/>
    </location>
</feature>
<dbReference type="GO" id="GO:0003729">
    <property type="term" value="F:mRNA binding"/>
    <property type="evidence" value="ECO:0007669"/>
    <property type="project" value="TreeGrafter"/>
</dbReference>
<dbReference type="AlphaFoldDB" id="A0A2G9HTQ0"/>
<dbReference type="Pfam" id="PF00642">
    <property type="entry name" value="zf-CCCH"/>
    <property type="match status" value="6"/>
</dbReference>
<dbReference type="OrthoDB" id="411372at2759"/>
<evidence type="ECO:0000256" key="6">
    <source>
        <dbReference type="PROSITE-ProRule" id="PRU00723"/>
    </source>
</evidence>
<keyword evidence="3 6" id="KW-0863">Zinc-finger</keyword>
<feature type="domain" description="C3H1-type" evidence="7">
    <location>
        <begin position="207"/>
        <end position="235"/>
    </location>
</feature>
<evidence type="ECO:0000259" key="7">
    <source>
        <dbReference type="PROSITE" id="PS50103"/>
    </source>
</evidence>
<dbReference type="FunFam" id="2.30.30.1190:FF:000004">
    <property type="entry name" value="Zinc finger CCCH domain-containing protein 37"/>
    <property type="match status" value="1"/>
</dbReference>
<keyword evidence="9" id="KW-1185">Reference proteome</keyword>
<dbReference type="EMBL" id="NKXS01001042">
    <property type="protein sequence ID" value="PIN20897.1"/>
    <property type="molecule type" value="Genomic_DNA"/>
</dbReference>
<dbReference type="Gene3D" id="2.30.30.1190">
    <property type="match status" value="4"/>
</dbReference>
<dbReference type="SMART" id="SM00356">
    <property type="entry name" value="ZnF_C3H1"/>
    <property type="match status" value="6"/>
</dbReference>
<evidence type="ECO:0000256" key="2">
    <source>
        <dbReference type="ARBA" id="ARBA00022737"/>
    </source>
</evidence>
<accession>A0A2G9HTQ0</accession>
<keyword evidence="2" id="KW-0677">Repeat</keyword>